<comment type="similarity">
    <text evidence="1 4">Belongs to the heat shock protein 70 family.</text>
</comment>
<dbReference type="PROSITE" id="PS00297">
    <property type="entry name" value="HSP70_1"/>
    <property type="match status" value="1"/>
</dbReference>
<sequence>MDSEIQQMEGLASQKVLLNITLLMYRDTMVNILANPSFIPAQELQTHHEEAIHTCLEAINKVKPLNQEQMNRVKEHLETIYEDYKKTNEKKNKNVCKLKVEKHKNEKVPEVMDSEIQQTTELQKSQEAREKTQLEFISVMYTDTMVQILANPRFIPVQELHNHHEEAIQTCLEAVNKVKPLTQKQINRVRGHLATIYEDFMKTNEKKLQTKAPAIGIDLGTTYCCVAYFNKDSEEVEVVPNEIYENTTPSYVQLMEDDDDIVVGMTAKDTAYLNPQGTIFDIKRMCGRHFEDEEIQKLKKYWPFQVVQGEDGKIKIRLGKEILYPEEVLVNLVNHLKEMAEEYLNETVVNAVVTIPAYFTPRQKTLTNETCNKAGLNIIRFISEPAAAAVAYGMFFQHQGLKRRGLIFDLGGGTFDVAILELENKKIKILATDGDPYLGGEDFDNSLLQHCVEAFKKEHGVDLVEAGSDNERFKRLKRMKMECEIKKCYLSASKKVLISKDGIYGEKALRLYVTRDEFSELIKPYVDKCMKVVDQVLAKCQLKEADIDDVMLVGGSTRTPYVQERLSEKFGGKKLLRRISPEEAPVPLRNTVLVIH</sequence>
<evidence type="ECO:0000256" key="4">
    <source>
        <dbReference type="RuleBase" id="RU003322"/>
    </source>
</evidence>
<dbReference type="EMBL" id="CAJVCH010380914">
    <property type="protein sequence ID" value="CAG7816893.1"/>
    <property type="molecule type" value="Genomic_DNA"/>
</dbReference>
<evidence type="ECO:0000256" key="1">
    <source>
        <dbReference type="ARBA" id="ARBA00007381"/>
    </source>
</evidence>
<dbReference type="GO" id="GO:0005524">
    <property type="term" value="F:ATP binding"/>
    <property type="evidence" value="ECO:0007669"/>
    <property type="project" value="UniProtKB-KW"/>
</dbReference>
<dbReference type="OrthoDB" id="6718630at2759"/>
<name>A0A8J2KHB3_9HEXA</name>
<evidence type="ECO:0000313" key="5">
    <source>
        <dbReference type="EMBL" id="CAG7816893.1"/>
    </source>
</evidence>
<evidence type="ECO:0008006" key="7">
    <source>
        <dbReference type="Google" id="ProtNLM"/>
    </source>
</evidence>
<dbReference type="InterPro" id="IPR018181">
    <property type="entry name" value="Heat_shock_70_CS"/>
</dbReference>
<evidence type="ECO:0000256" key="3">
    <source>
        <dbReference type="ARBA" id="ARBA00022840"/>
    </source>
</evidence>
<reference evidence="5" key="1">
    <citation type="submission" date="2021-06" db="EMBL/GenBank/DDBJ databases">
        <authorList>
            <person name="Hodson N. C."/>
            <person name="Mongue J. A."/>
            <person name="Jaron S. K."/>
        </authorList>
    </citation>
    <scope>NUCLEOTIDE SEQUENCE</scope>
</reference>
<dbReference type="FunFam" id="3.30.30.30:FF:000005">
    <property type="entry name" value="Heat shock protein ssb1"/>
    <property type="match status" value="1"/>
</dbReference>
<protein>
    <recommendedName>
        <fullName evidence="7">Heat shock protein 70</fullName>
    </recommendedName>
</protein>
<accession>A0A8J2KHB3</accession>
<keyword evidence="2 4" id="KW-0547">Nucleotide-binding</keyword>
<dbReference type="FunFam" id="3.90.640.10:FF:000003">
    <property type="entry name" value="Molecular chaperone DnaK"/>
    <property type="match status" value="1"/>
</dbReference>
<proteinExistence type="inferred from homology"/>
<evidence type="ECO:0000256" key="2">
    <source>
        <dbReference type="ARBA" id="ARBA00022741"/>
    </source>
</evidence>
<dbReference type="CDD" id="cd24028">
    <property type="entry name" value="ASKHA_NBD_HSP70_HSPA1-like"/>
    <property type="match status" value="1"/>
</dbReference>
<dbReference type="InterPro" id="IPR013126">
    <property type="entry name" value="Hsp_70_fam"/>
</dbReference>
<keyword evidence="3 4" id="KW-0067">ATP-binding</keyword>
<comment type="caution">
    <text evidence="5">The sequence shown here is derived from an EMBL/GenBank/DDBJ whole genome shotgun (WGS) entry which is preliminary data.</text>
</comment>
<dbReference type="GO" id="GO:0140662">
    <property type="term" value="F:ATP-dependent protein folding chaperone"/>
    <property type="evidence" value="ECO:0007669"/>
    <property type="project" value="InterPro"/>
</dbReference>
<evidence type="ECO:0000313" key="6">
    <source>
        <dbReference type="Proteomes" id="UP000708208"/>
    </source>
</evidence>
<keyword evidence="6" id="KW-1185">Reference proteome</keyword>
<gene>
    <name evidence="5" type="ORF">AFUS01_LOCUS27487</name>
</gene>
<dbReference type="Proteomes" id="UP000708208">
    <property type="component" value="Unassembled WGS sequence"/>
</dbReference>
<dbReference type="AlphaFoldDB" id="A0A8J2KHB3"/>
<organism evidence="5 6">
    <name type="scientific">Allacma fusca</name>
    <dbReference type="NCBI Taxonomy" id="39272"/>
    <lineage>
        <taxon>Eukaryota</taxon>
        <taxon>Metazoa</taxon>
        <taxon>Ecdysozoa</taxon>
        <taxon>Arthropoda</taxon>
        <taxon>Hexapoda</taxon>
        <taxon>Collembola</taxon>
        <taxon>Symphypleona</taxon>
        <taxon>Sminthuridae</taxon>
        <taxon>Allacma</taxon>
    </lineage>
</organism>
<dbReference type="Pfam" id="PF00012">
    <property type="entry name" value="HSP70"/>
    <property type="match status" value="1"/>
</dbReference>
<dbReference type="PANTHER" id="PTHR19375">
    <property type="entry name" value="HEAT SHOCK PROTEIN 70KDA"/>
    <property type="match status" value="1"/>
</dbReference>